<dbReference type="PROSITE" id="PS00028">
    <property type="entry name" value="ZINC_FINGER_C2H2_1"/>
    <property type="match status" value="4"/>
</dbReference>
<evidence type="ECO:0000256" key="7">
    <source>
        <dbReference type="ARBA" id="ARBA00023242"/>
    </source>
</evidence>
<evidence type="ECO:0000313" key="11">
    <source>
        <dbReference type="Proteomes" id="UP001558613"/>
    </source>
</evidence>
<dbReference type="Pfam" id="PF00096">
    <property type="entry name" value="zf-C2H2"/>
    <property type="match status" value="2"/>
</dbReference>
<dbReference type="PANTHER" id="PTHR45718">
    <property type="entry name" value="TRANSCRIPTIONAL ACTIVATOR CUBITUS INTERRUPTUS"/>
    <property type="match status" value="1"/>
</dbReference>
<feature type="domain" description="C2H2-type" evidence="9">
    <location>
        <begin position="312"/>
        <end position="341"/>
    </location>
</feature>
<dbReference type="PROSITE" id="PS50157">
    <property type="entry name" value="ZINC_FINGER_C2H2_2"/>
    <property type="match status" value="4"/>
</dbReference>
<dbReference type="PANTHER" id="PTHR45718:SF3">
    <property type="entry name" value="ZINC FINGER PROTEIN GLIS1"/>
    <property type="match status" value="1"/>
</dbReference>
<dbReference type="InterPro" id="IPR056436">
    <property type="entry name" value="Znf-C2H2_ZIC1-5/GLI1-3-like"/>
</dbReference>
<feature type="domain" description="C2H2-type" evidence="9">
    <location>
        <begin position="372"/>
        <end position="401"/>
    </location>
</feature>
<organism evidence="10 11">
    <name type="scientific">Cirrhinus molitorella</name>
    <name type="common">mud carp</name>
    <dbReference type="NCBI Taxonomy" id="172907"/>
    <lineage>
        <taxon>Eukaryota</taxon>
        <taxon>Metazoa</taxon>
        <taxon>Chordata</taxon>
        <taxon>Craniata</taxon>
        <taxon>Vertebrata</taxon>
        <taxon>Euteleostomi</taxon>
        <taxon>Actinopterygii</taxon>
        <taxon>Neopterygii</taxon>
        <taxon>Teleostei</taxon>
        <taxon>Ostariophysi</taxon>
        <taxon>Cypriniformes</taxon>
        <taxon>Cyprinidae</taxon>
        <taxon>Labeoninae</taxon>
        <taxon>Labeonini</taxon>
        <taxon>Cirrhinus</taxon>
    </lineage>
</organism>
<dbReference type="Pfam" id="PF23561">
    <property type="entry name" value="zf-C2H2_15"/>
    <property type="match status" value="1"/>
</dbReference>
<keyword evidence="11" id="KW-1185">Reference proteome</keyword>
<feature type="domain" description="C2H2-type" evidence="9">
    <location>
        <begin position="279"/>
        <end position="311"/>
    </location>
</feature>
<dbReference type="InterPro" id="IPR036236">
    <property type="entry name" value="Znf_C2H2_sf"/>
</dbReference>
<keyword evidence="3" id="KW-0479">Metal-binding</keyword>
<keyword evidence="7" id="KW-0539">Nucleus</keyword>
<dbReference type="Proteomes" id="UP001558613">
    <property type="component" value="Unassembled WGS sequence"/>
</dbReference>
<keyword evidence="6" id="KW-0862">Zinc</keyword>
<protein>
    <recommendedName>
        <fullName evidence="9">C2H2-type domain-containing protein</fullName>
    </recommendedName>
</protein>
<dbReference type="SUPFAM" id="SSF57667">
    <property type="entry name" value="beta-beta-alpha zinc fingers"/>
    <property type="match status" value="3"/>
</dbReference>
<comment type="similarity">
    <text evidence="2">Belongs to the GLI C2H2-type zinc-finger protein family.</text>
</comment>
<evidence type="ECO:0000256" key="2">
    <source>
        <dbReference type="ARBA" id="ARBA00010831"/>
    </source>
</evidence>
<comment type="subcellular location">
    <subcellularLocation>
        <location evidence="1">Nucleus</location>
    </subcellularLocation>
</comment>
<dbReference type="InterPro" id="IPR043359">
    <property type="entry name" value="GLI-like"/>
</dbReference>
<evidence type="ECO:0000256" key="1">
    <source>
        <dbReference type="ARBA" id="ARBA00004123"/>
    </source>
</evidence>
<feature type="domain" description="C2H2-type" evidence="9">
    <location>
        <begin position="342"/>
        <end position="371"/>
    </location>
</feature>
<comment type="caution">
    <text evidence="10">The sequence shown here is derived from an EMBL/GenBank/DDBJ whole genome shotgun (WGS) entry which is preliminary data.</text>
</comment>
<evidence type="ECO:0000256" key="6">
    <source>
        <dbReference type="ARBA" id="ARBA00022833"/>
    </source>
</evidence>
<evidence type="ECO:0000313" key="10">
    <source>
        <dbReference type="EMBL" id="KAL1280356.1"/>
    </source>
</evidence>
<dbReference type="EMBL" id="JAYMGO010000002">
    <property type="protein sequence ID" value="KAL1280356.1"/>
    <property type="molecule type" value="Genomic_DNA"/>
</dbReference>
<dbReference type="Gene3D" id="3.30.160.60">
    <property type="entry name" value="Classic Zinc Finger"/>
    <property type="match status" value="5"/>
</dbReference>
<evidence type="ECO:0000256" key="3">
    <source>
        <dbReference type="ARBA" id="ARBA00022723"/>
    </source>
</evidence>
<keyword evidence="4" id="KW-0677">Repeat</keyword>
<proteinExistence type="inferred from homology"/>
<evidence type="ECO:0000256" key="5">
    <source>
        <dbReference type="ARBA" id="ARBA00022771"/>
    </source>
</evidence>
<keyword evidence="5 8" id="KW-0863">Zinc-finger</keyword>
<accession>A0ABR3NUU8</accession>
<gene>
    <name evidence="10" type="ORF">QQF64_014956</name>
</gene>
<evidence type="ECO:0000259" key="9">
    <source>
        <dbReference type="PROSITE" id="PS50157"/>
    </source>
</evidence>
<evidence type="ECO:0000256" key="4">
    <source>
        <dbReference type="ARBA" id="ARBA00022737"/>
    </source>
</evidence>
<evidence type="ECO:0000256" key="8">
    <source>
        <dbReference type="PROSITE-ProRule" id="PRU00042"/>
    </source>
</evidence>
<reference evidence="10 11" key="1">
    <citation type="submission" date="2023-09" db="EMBL/GenBank/DDBJ databases">
        <authorList>
            <person name="Wang M."/>
        </authorList>
    </citation>
    <scope>NUCLEOTIDE SEQUENCE [LARGE SCALE GENOMIC DNA]</scope>
    <source>
        <strain evidence="10">GT-2023</strain>
        <tissue evidence="10">Liver</tissue>
    </source>
</reference>
<name>A0ABR3NUU8_9TELE</name>
<dbReference type="InterPro" id="IPR013087">
    <property type="entry name" value="Znf_C2H2_type"/>
</dbReference>
<sequence>MRPAGLSPAVAQLDQCGLDNNDEKFLSSLNQAVHMEGLKMCCLSESPVSITTDDLDMICCTERAVVSYISGVKTDTSCTLSVVDNPSDTLSPSLFCSSLSTSSFSAFSPSFSSPSSSHSSGSISELCLTSPSLSTLCGPPEAQDLLYSCTPQPQEKPLEGCLYPKSPKQEPVAEFHFCNKKLLHKEELLQYLCTDSDAAKEQTKHLSLQTKVSEKLPTLQQLKNDLGLSGLPGAEGISEHLNEEQPCRWMDCRATYGLKEELVRHIEKVHIDQRKGEEFTCFWAGCVRRHKPFNARYKLLIHMRVHSGEKPNKCMFEGCNKAFSRLENLKIHLRSHTGEKPYICQHPGCLKAFSNSSDRAKHQRTHLDTKPYACQIPGCTKRYTDPSSLRKHVKVHSSKALQAPDKVQIHNKVEQEVVDVCLGLQHLHGSIQSVQNPDHRRPASLTEIHQEGFTAYPEQDESCSRALSLEQPGRHCSMEHSSISLHNHLHNKQLSQPRLSPLVCGISLVSGTNEVQSVSDKHSSFPNPHQKLSQMFHEVPINHHVFQAAFNRAEQNSSNGRDELHNYDQNGFPFTCMNSSGYSLTQDIQSWSGNRPPPCPVPVGIYERCLSKQKKLLLEEYSHLVVNSNIASEKKQNFHIPAGVVLIRTHPAHTHIQRDCTVESDGTAALSALCCGDLNE</sequence>
<dbReference type="SMART" id="SM00355">
    <property type="entry name" value="ZnF_C2H2"/>
    <property type="match status" value="5"/>
</dbReference>